<dbReference type="EMBL" id="OZ037951">
    <property type="protein sequence ID" value="CAL1714862.1"/>
    <property type="molecule type" value="Genomic_DNA"/>
</dbReference>
<organism evidence="1 2">
    <name type="scientific">Somion occarium</name>
    <dbReference type="NCBI Taxonomy" id="3059160"/>
    <lineage>
        <taxon>Eukaryota</taxon>
        <taxon>Fungi</taxon>
        <taxon>Dikarya</taxon>
        <taxon>Basidiomycota</taxon>
        <taxon>Agaricomycotina</taxon>
        <taxon>Agaricomycetes</taxon>
        <taxon>Polyporales</taxon>
        <taxon>Cerrenaceae</taxon>
        <taxon>Somion</taxon>
    </lineage>
</organism>
<accession>A0ABP1E5M8</accession>
<gene>
    <name evidence="1" type="ORF">GFSPODELE1_LOCUS9958</name>
</gene>
<evidence type="ECO:0000313" key="1">
    <source>
        <dbReference type="EMBL" id="CAL1714862.1"/>
    </source>
</evidence>
<evidence type="ECO:0000313" key="2">
    <source>
        <dbReference type="Proteomes" id="UP001497453"/>
    </source>
</evidence>
<name>A0ABP1E5M8_9APHY</name>
<sequence length="77" mass="8291">MQQATLPTSATQAKDRHYAQLGNSLQRLSQAVGQTADLSEHLKVTLDAMKTLAANHAAQFMTVAAELNPDPETDEAK</sequence>
<protein>
    <submittedName>
        <fullName evidence="1">Uncharacterized protein</fullName>
    </submittedName>
</protein>
<reference evidence="2" key="1">
    <citation type="submission" date="2024-04" db="EMBL/GenBank/DDBJ databases">
        <authorList>
            <person name="Shaw F."/>
            <person name="Minotto A."/>
        </authorList>
    </citation>
    <scope>NUCLEOTIDE SEQUENCE [LARGE SCALE GENOMIC DNA]</scope>
</reference>
<dbReference type="Proteomes" id="UP001497453">
    <property type="component" value="Chromosome 8"/>
</dbReference>
<proteinExistence type="predicted"/>
<keyword evidence="2" id="KW-1185">Reference proteome</keyword>